<comment type="caution">
    <text evidence="15">The sequence shown here is derived from an EMBL/GenBank/DDBJ whole genome shotgun (WGS) entry which is preliminary data.</text>
</comment>
<dbReference type="AlphaFoldDB" id="A0A1Y2N6J2"/>
<sequence>MGAVRLTGAVSLRTRLVASAAGVLLAGLVLTGGATFGALQDWRASQVDDQLRLAAGTVLAALPAAGGPSPLRTVAGEPGPLWTTLVGRGDLPSFLQLRAPDGGPLETVALAPAPAVPGGLEHGAGPVAVTGVDGTPWRVLAVPVPDGTTLVVGQPTAASTELMERTRNVLVGTGLAALLLLTGVATVLVRRGLRPLDRIADAATAIGSGDLTRRVPDGAAPGTEVGRLAAALNAMLARLEEAFTARARSEDRLRRFVADASHELRTPLTTVRGYAELFRHGADRRPDDLAEAMRRIEEEATRMSSLVDELLLLARLDQGPVTERRPVDVAGLAAAALGTARAADPARSWALTVHGPTEVRGDGVQLRRVLDNLLTNVREHTPAGTAAVVTVSGADEAAGGVVLEVADDGPGVPDAERERVLERFHQVGGPAGRPGGGGSGLGLAIVAAVVAAHGGTVRVGAGAGGGCLVRIGLPRTPAGGADRAPGDSAGGGRDQ</sequence>
<keyword evidence="16" id="KW-1185">Reference proteome</keyword>
<dbReference type="GO" id="GO:0005886">
    <property type="term" value="C:plasma membrane"/>
    <property type="evidence" value="ECO:0007669"/>
    <property type="project" value="UniProtKB-SubCell"/>
</dbReference>
<dbReference type="InterPro" id="IPR004358">
    <property type="entry name" value="Sig_transdc_His_kin-like_C"/>
</dbReference>
<evidence type="ECO:0000256" key="2">
    <source>
        <dbReference type="ARBA" id="ARBA00004236"/>
    </source>
</evidence>
<feature type="domain" description="Histidine kinase" evidence="13">
    <location>
        <begin position="259"/>
        <end position="477"/>
    </location>
</feature>
<protein>
    <recommendedName>
        <fullName evidence="3">histidine kinase</fullName>
        <ecNumber evidence="3">2.7.13.3</ecNumber>
    </recommendedName>
</protein>
<proteinExistence type="predicted"/>
<dbReference type="PRINTS" id="PR00344">
    <property type="entry name" value="BCTRLSENSOR"/>
</dbReference>
<feature type="transmembrane region" description="Helical" evidence="12">
    <location>
        <begin position="169"/>
        <end position="189"/>
    </location>
</feature>
<dbReference type="SUPFAM" id="SSF47384">
    <property type="entry name" value="Homodimeric domain of signal transducing histidine kinase"/>
    <property type="match status" value="1"/>
</dbReference>
<dbReference type="Pfam" id="PF00672">
    <property type="entry name" value="HAMP"/>
    <property type="match status" value="1"/>
</dbReference>
<feature type="region of interest" description="Disordered" evidence="11">
    <location>
        <begin position="474"/>
        <end position="495"/>
    </location>
</feature>
<dbReference type="Proteomes" id="UP000194360">
    <property type="component" value="Unassembled WGS sequence"/>
</dbReference>
<dbReference type="STRING" id="2074.BG845_00700"/>
<dbReference type="SUPFAM" id="SSF55874">
    <property type="entry name" value="ATPase domain of HSP90 chaperone/DNA topoisomerase II/histidine kinase"/>
    <property type="match status" value="1"/>
</dbReference>
<dbReference type="SMART" id="SM00387">
    <property type="entry name" value="HATPase_c"/>
    <property type="match status" value="1"/>
</dbReference>
<dbReference type="InterPro" id="IPR005467">
    <property type="entry name" value="His_kinase_dom"/>
</dbReference>
<dbReference type="PANTHER" id="PTHR45436:SF5">
    <property type="entry name" value="SENSOR HISTIDINE KINASE TRCS"/>
    <property type="match status" value="1"/>
</dbReference>
<dbReference type="PROSITE" id="PS50109">
    <property type="entry name" value="HIS_KIN"/>
    <property type="match status" value="1"/>
</dbReference>
<evidence type="ECO:0000256" key="3">
    <source>
        <dbReference type="ARBA" id="ARBA00012438"/>
    </source>
</evidence>
<dbReference type="InterPro" id="IPR050428">
    <property type="entry name" value="TCS_sensor_his_kinase"/>
</dbReference>
<keyword evidence="9" id="KW-0902">Two-component regulatory system</keyword>
<comment type="subcellular location">
    <subcellularLocation>
        <location evidence="2">Cell membrane</location>
    </subcellularLocation>
</comment>
<dbReference type="EMBL" id="MIGB01000003">
    <property type="protein sequence ID" value="OSY43095.1"/>
    <property type="molecule type" value="Genomic_DNA"/>
</dbReference>
<evidence type="ECO:0000256" key="8">
    <source>
        <dbReference type="ARBA" id="ARBA00022989"/>
    </source>
</evidence>
<reference evidence="15 16" key="1">
    <citation type="submission" date="2016-09" db="EMBL/GenBank/DDBJ databases">
        <title>Pseudonocardia autotrophica DSM535, a candidate organism with high potential of specific P450 cytochromes.</title>
        <authorList>
            <person name="Grumaz C."/>
            <person name="Vainshtein Y."/>
            <person name="Kirstahler P."/>
            <person name="Sohn K."/>
        </authorList>
    </citation>
    <scope>NUCLEOTIDE SEQUENCE [LARGE SCALE GENOMIC DNA]</scope>
    <source>
        <strain evidence="15 16">DSM 535</strain>
    </source>
</reference>
<dbReference type="InterPro" id="IPR036097">
    <property type="entry name" value="HisK_dim/P_sf"/>
</dbReference>
<dbReference type="PROSITE" id="PS50885">
    <property type="entry name" value="HAMP"/>
    <property type="match status" value="1"/>
</dbReference>
<keyword evidence="10 12" id="KW-0472">Membrane</keyword>
<feature type="domain" description="HAMP" evidence="14">
    <location>
        <begin position="190"/>
        <end position="244"/>
    </location>
</feature>
<dbReference type="InterPro" id="IPR003661">
    <property type="entry name" value="HisK_dim/P_dom"/>
</dbReference>
<dbReference type="EC" id="2.7.13.3" evidence="3"/>
<dbReference type="Gene3D" id="6.10.340.10">
    <property type="match status" value="1"/>
</dbReference>
<comment type="catalytic activity">
    <reaction evidence="1">
        <text>ATP + protein L-histidine = ADP + protein N-phospho-L-histidine.</text>
        <dbReference type="EC" id="2.7.13.3"/>
    </reaction>
</comment>
<evidence type="ECO:0000256" key="1">
    <source>
        <dbReference type="ARBA" id="ARBA00000085"/>
    </source>
</evidence>
<dbReference type="SMART" id="SM00304">
    <property type="entry name" value="HAMP"/>
    <property type="match status" value="1"/>
</dbReference>
<keyword evidence="6 12" id="KW-0812">Transmembrane</keyword>
<dbReference type="PANTHER" id="PTHR45436">
    <property type="entry name" value="SENSOR HISTIDINE KINASE YKOH"/>
    <property type="match status" value="1"/>
</dbReference>
<dbReference type="SMART" id="SM00388">
    <property type="entry name" value="HisKA"/>
    <property type="match status" value="1"/>
</dbReference>
<dbReference type="SUPFAM" id="SSF158472">
    <property type="entry name" value="HAMP domain-like"/>
    <property type="match status" value="1"/>
</dbReference>
<keyword evidence="5 15" id="KW-0808">Transferase</keyword>
<keyword evidence="8 12" id="KW-1133">Transmembrane helix</keyword>
<evidence type="ECO:0000256" key="10">
    <source>
        <dbReference type="ARBA" id="ARBA00023136"/>
    </source>
</evidence>
<feature type="transmembrane region" description="Helical" evidence="12">
    <location>
        <begin position="16"/>
        <end position="39"/>
    </location>
</feature>
<dbReference type="Gene3D" id="1.10.287.130">
    <property type="match status" value="1"/>
</dbReference>
<dbReference type="CDD" id="cd00082">
    <property type="entry name" value="HisKA"/>
    <property type="match status" value="1"/>
</dbReference>
<evidence type="ECO:0000256" key="9">
    <source>
        <dbReference type="ARBA" id="ARBA00023012"/>
    </source>
</evidence>
<evidence type="ECO:0000256" key="6">
    <source>
        <dbReference type="ARBA" id="ARBA00022692"/>
    </source>
</evidence>
<dbReference type="GO" id="GO:0000155">
    <property type="term" value="F:phosphorelay sensor kinase activity"/>
    <property type="evidence" value="ECO:0007669"/>
    <property type="project" value="InterPro"/>
</dbReference>
<dbReference type="InterPro" id="IPR003594">
    <property type="entry name" value="HATPase_dom"/>
</dbReference>
<evidence type="ECO:0000256" key="12">
    <source>
        <dbReference type="SAM" id="Phobius"/>
    </source>
</evidence>
<gene>
    <name evidence="15" type="primary">tcrY_1</name>
    <name evidence="15" type="ORF">BG845_00700</name>
</gene>
<dbReference type="InterPro" id="IPR036890">
    <property type="entry name" value="HATPase_C_sf"/>
</dbReference>
<evidence type="ECO:0000256" key="7">
    <source>
        <dbReference type="ARBA" id="ARBA00022777"/>
    </source>
</evidence>
<organism evidence="15 16">
    <name type="scientific">Pseudonocardia autotrophica</name>
    <name type="common">Amycolata autotrophica</name>
    <name type="synonym">Nocardia autotrophica</name>
    <dbReference type="NCBI Taxonomy" id="2074"/>
    <lineage>
        <taxon>Bacteria</taxon>
        <taxon>Bacillati</taxon>
        <taxon>Actinomycetota</taxon>
        <taxon>Actinomycetes</taxon>
        <taxon>Pseudonocardiales</taxon>
        <taxon>Pseudonocardiaceae</taxon>
        <taxon>Pseudonocardia</taxon>
    </lineage>
</organism>
<evidence type="ECO:0000259" key="13">
    <source>
        <dbReference type="PROSITE" id="PS50109"/>
    </source>
</evidence>
<keyword evidence="7 15" id="KW-0418">Kinase</keyword>
<evidence type="ECO:0000256" key="5">
    <source>
        <dbReference type="ARBA" id="ARBA00022679"/>
    </source>
</evidence>
<dbReference type="CDD" id="cd00075">
    <property type="entry name" value="HATPase"/>
    <property type="match status" value="1"/>
</dbReference>
<keyword evidence="4" id="KW-0597">Phosphoprotein</keyword>
<evidence type="ECO:0000313" key="15">
    <source>
        <dbReference type="EMBL" id="OSY43095.1"/>
    </source>
</evidence>
<evidence type="ECO:0000259" key="14">
    <source>
        <dbReference type="PROSITE" id="PS50885"/>
    </source>
</evidence>
<evidence type="ECO:0000256" key="11">
    <source>
        <dbReference type="SAM" id="MobiDB-lite"/>
    </source>
</evidence>
<name>A0A1Y2N6J2_PSEAH</name>
<dbReference type="Pfam" id="PF02518">
    <property type="entry name" value="HATPase_c"/>
    <property type="match status" value="1"/>
</dbReference>
<accession>A0A1Y2N6J2</accession>
<evidence type="ECO:0000256" key="4">
    <source>
        <dbReference type="ARBA" id="ARBA00022553"/>
    </source>
</evidence>
<dbReference type="Pfam" id="PF00512">
    <property type="entry name" value="HisKA"/>
    <property type="match status" value="1"/>
</dbReference>
<dbReference type="Gene3D" id="3.30.565.10">
    <property type="entry name" value="Histidine kinase-like ATPase, C-terminal domain"/>
    <property type="match status" value="1"/>
</dbReference>
<dbReference type="InterPro" id="IPR003660">
    <property type="entry name" value="HAMP_dom"/>
</dbReference>
<dbReference type="CDD" id="cd06225">
    <property type="entry name" value="HAMP"/>
    <property type="match status" value="1"/>
</dbReference>
<evidence type="ECO:0000313" key="16">
    <source>
        <dbReference type="Proteomes" id="UP000194360"/>
    </source>
</evidence>
<dbReference type="FunFam" id="1.10.287.130:FF:000001">
    <property type="entry name" value="Two-component sensor histidine kinase"/>
    <property type="match status" value="1"/>
</dbReference>